<sequence length="161" mass="18339">MGSKFIAIDIFLENSLRAKCIACNTDFQADITVIKNHDKSSQHLRSVKKLGPSQPRIDTSFFKTNDAQEKVTIAEIKFAVFISEHNLPKRLCDHLVPLLKYIFPDSQIAKEIQMGRTKCTCVIKNVLGQYHFSKMVKKLKCKKFSILIEESTDIGTIKNMC</sequence>
<evidence type="ECO:0000313" key="1">
    <source>
        <dbReference type="EMBL" id="CAH1106057.1"/>
    </source>
</evidence>
<protein>
    <submittedName>
        <fullName evidence="1">Uncharacterized protein</fullName>
    </submittedName>
</protein>
<evidence type="ECO:0000313" key="2">
    <source>
        <dbReference type="Proteomes" id="UP001153636"/>
    </source>
</evidence>
<dbReference type="PANTHER" id="PTHR37162">
    <property type="entry name" value="HAT FAMILY DIMERISATION DOMAINCONTAINING PROTEIN-RELATED"/>
    <property type="match status" value="1"/>
</dbReference>
<gene>
    <name evidence="1" type="ORF">PSYICH_LOCUS7695</name>
</gene>
<dbReference type="PANTHER" id="PTHR37162:SF1">
    <property type="entry name" value="BED-TYPE DOMAIN-CONTAINING PROTEIN"/>
    <property type="match status" value="1"/>
</dbReference>
<dbReference type="Proteomes" id="UP001153636">
    <property type="component" value="Chromosome 2"/>
</dbReference>
<dbReference type="EMBL" id="OV651814">
    <property type="protein sequence ID" value="CAH1106057.1"/>
    <property type="molecule type" value="Genomic_DNA"/>
</dbReference>
<dbReference type="OrthoDB" id="6763181at2759"/>
<dbReference type="AlphaFoldDB" id="A0A9P0GE25"/>
<accession>A0A9P0GE25</accession>
<name>A0A9P0GE25_9CUCU</name>
<organism evidence="1 2">
    <name type="scientific">Psylliodes chrysocephalus</name>
    <dbReference type="NCBI Taxonomy" id="3402493"/>
    <lineage>
        <taxon>Eukaryota</taxon>
        <taxon>Metazoa</taxon>
        <taxon>Ecdysozoa</taxon>
        <taxon>Arthropoda</taxon>
        <taxon>Hexapoda</taxon>
        <taxon>Insecta</taxon>
        <taxon>Pterygota</taxon>
        <taxon>Neoptera</taxon>
        <taxon>Endopterygota</taxon>
        <taxon>Coleoptera</taxon>
        <taxon>Polyphaga</taxon>
        <taxon>Cucujiformia</taxon>
        <taxon>Chrysomeloidea</taxon>
        <taxon>Chrysomelidae</taxon>
        <taxon>Galerucinae</taxon>
        <taxon>Alticini</taxon>
        <taxon>Psylliodes</taxon>
    </lineage>
</organism>
<proteinExistence type="predicted"/>
<keyword evidence="2" id="KW-1185">Reference proteome</keyword>
<reference evidence="1" key="1">
    <citation type="submission" date="2022-01" db="EMBL/GenBank/DDBJ databases">
        <authorList>
            <person name="King R."/>
        </authorList>
    </citation>
    <scope>NUCLEOTIDE SEQUENCE</scope>
</reference>